<keyword evidence="2" id="KW-0238">DNA-binding</keyword>
<protein>
    <submittedName>
        <fullName evidence="5">LacI family transcriptional regulator</fullName>
    </submittedName>
</protein>
<dbReference type="InterPro" id="IPR000843">
    <property type="entry name" value="HTH_LacI"/>
</dbReference>
<dbReference type="PANTHER" id="PTHR30146:SF152">
    <property type="entry name" value="TRANSCRIPTIONAL REGULATORY PROTEIN"/>
    <property type="match status" value="1"/>
</dbReference>
<dbReference type="Gene3D" id="3.40.50.2300">
    <property type="match status" value="2"/>
</dbReference>
<organism evidence="5 6">
    <name type="scientific">Rhizobium multihospitium</name>
    <dbReference type="NCBI Taxonomy" id="410764"/>
    <lineage>
        <taxon>Bacteria</taxon>
        <taxon>Pseudomonadati</taxon>
        <taxon>Pseudomonadota</taxon>
        <taxon>Alphaproteobacteria</taxon>
        <taxon>Hyphomicrobiales</taxon>
        <taxon>Rhizobiaceae</taxon>
        <taxon>Rhizobium/Agrobacterium group</taxon>
        <taxon>Rhizobium</taxon>
    </lineage>
</organism>
<evidence type="ECO:0000259" key="4">
    <source>
        <dbReference type="PROSITE" id="PS50932"/>
    </source>
</evidence>
<dbReference type="GO" id="GO:0003700">
    <property type="term" value="F:DNA-binding transcription factor activity"/>
    <property type="evidence" value="ECO:0007669"/>
    <property type="project" value="TreeGrafter"/>
</dbReference>
<dbReference type="Gene3D" id="1.10.260.40">
    <property type="entry name" value="lambda repressor-like DNA-binding domains"/>
    <property type="match status" value="1"/>
</dbReference>
<evidence type="ECO:0000256" key="3">
    <source>
        <dbReference type="ARBA" id="ARBA00023163"/>
    </source>
</evidence>
<feature type="domain" description="HTH lacI-type" evidence="4">
    <location>
        <begin position="7"/>
        <end position="57"/>
    </location>
</feature>
<keyword evidence="1" id="KW-0805">Transcription regulation</keyword>
<dbReference type="AlphaFoldDB" id="A0A1C3UEK4"/>
<name>A0A1C3UEK4_9HYPH</name>
<dbReference type="OrthoDB" id="9805774at2"/>
<accession>A0A1C3UEK4</accession>
<evidence type="ECO:0000256" key="2">
    <source>
        <dbReference type="ARBA" id="ARBA00023125"/>
    </source>
</evidence>
<reference evidence="6" key="1">
    <citation type="submission" date="2016-08" db="EMBL/GenBank/DDBJ databases">
        <authorList>
            <person name="Varghese N."/>
            <person name="Submissions Spin"/>
        </authorList>
    </citation>
    <scope>NUCLEOTIDE SEQUENCE [LARGE SCALE GENOMIC DNA]</scope>
    <source>
        <strain evidence="6">HAMBI 2975</strain>
    </source>
</reference>
<dbReference type="InterPro" id="IPR028082">
    <property type="entry name" value="Peripla_BP_I"/>
</dbReference>
<dbReference type="PANTHER" id="PTHR30146">
    <property type="entry name" value="LACI-RELATED TRANSCRIPTIONAL REPRESSOR"/>
    <property type="match status" value="1"/>
</dbReference>
<gene>
    <name evidence="5" type="ORF">GA0061103_2036</name>
</gene>
<dbReference type="Pfam" id="PF13407">
    <property type="entry name" value="Peripla_BP_4"/>
    <property type="match status" value="1"/>
</dbReference>
<dbReference type="Proteomes" id="UP000199101">
    <property type="component" value="Unassembled WGS sequence"/>
</dbReference>
<evidence type="ECO:0000313" key="5">
    <source>
        <dbReference type="EMBL" id="SCB13879.1"/>
    </source>
</evidence>
<dbReference type="SMART" id="SM00354">
    <property type="entry name" value="HTH_LACI"/>
    <property type="match status" value="1"/>
</dbReference>
<dbReference type="SUPFAM" id="SSF47413">
    <property type="entry name" value="lambda repressor-like DNA-binding domains"/>
    <property type="match status" value="1"/>
</dbReference>
<evidence type="ECO:0000256" key="1">
    <source>
        <dbReference type="ARBA" id="ARBA00023015"/>
    </source>
</evidence>
<dbReference type="GO" id="GO:0000976">
    <property type="term" value="F:transcription cis-regulatory region binding"/>
    <property type="evidence" value="ECO:0007669"/>
    <property type="project" value="TreeGrafter"/>
</dbReference>
<dbReference type="CDD" id="cd06307">
    <property type="entry name" value="PBP1_sugar_binding"/>
    <property type="match status" value="1"/>
</dbReference>
<proteinExistence type="predicted"/>
<dbReference type="PROSITE" id="PS50932">
    <property type="entry name" value="HTH_LACI_2"/>
    <property type="match status" value="1"/>
</dbReference>
<dbReference type="EMBL" id="FMAG01000001">
    <property type="protein sequence ID" value="SCB13879.1"/>
    <property type="molecule type" value="Genomic_DNA"/>
</dbReference>
<sequence>MKSRFPLKDIALQAGLSLATVDRVMHERDGVRAVTRARVAAAIAELERQYVQSGLAGRRLVIDVVMDTPLRFSSAVREAFEAELPGMRPASFSARFHVAETMAEAELLSILRAIRRRGSHGVVLKAQSTPAIADFASQLMAAKIPVVTLVTDLPEDSRIGYVGMDNRVAGATAAYLLGRMAGERTGKVLVTLSSSLFAGEDERERGFRDVLAARFPHLSVVRISEGFGVDRTTELLVRDALEREPDIRSVYSAGGGNRAILKAFTEARRECVVFAAHDLDQDNVRLLATSEITFVIHHDLRHDARSACQLMLAYHRMLPADFQVAPSRVAIATPFEPAH</sequence>
<dbReference type="RefSeq" id="WP_092707620.1">
    <property type="nucleotide sequence ID" value="NZ_FMAG01000001.1"/>
</dbReference>
<keyword evidence="3" id="KW-0804">Transcription</keyword>
<dbReference type="STRING" id="410764.GA0061103_2036"/>
<keyword evidence="6" id="KW-1185">Reference proteome</keyword>
<dbReference type="Pfam" id="PF00356">
    <property type="entry name" value="LacI"/>
    <property type="match status" value="1"/>
</dbReference>
<dbReference type="InterPro" id="IPR025997">
    <property type="entry name" value="SBP_2_dom"/>
</dbReference>
<dbReference type="InterPro" id="IPR010982">
    <property type="entry name" value="Lambda_DNA-bd_dom_sf"/>
</dbReference>
<evidence type="ECO:0000313" key="6">
    <source>
        <dbReference type="Proteomes" id="UP000199101"/>
    </source>
</evidence>
<dbReference type="SUPFAM" id="SSF53822">
    <property type="entry name" value="Periplasmic binding protein-like I"/>
    <property type="match status" value="1"/>
</dbReference>